<evidence type="ECO:0000313" key="2">
    <source>
        <dbReference type="EMBL" id="MBB3096281.1"/>
    </source>
</evidence>
<feature type="signal peptide" evidence="1">
    <location>
        <begin position="1"/>
        <end position="19"/>
    </location>
</feature>
<sequence>MAVLAGFLASLLIATPASADSDDEIWYQPGGDQFTPSLIWHFDSGTGSGYSTTYLPSQTAWPVQSQKTFTYEVSESTITLKYPVWGTTGTVELLRYADSSDTLTVKVDGYQQKWYGCQASGLPAAVIAAC</sequence>
<protein>
    <submittedName>
        <fullName evidence="2">Uncharacterized protein</fullName>
    </submittedName>
</protein>
<evidence type="ECO:0000313" key="3">
    <source>
        <dbReference type="Proteomes" id="UP000590749"/>
    </source>
</evidence>
<dbReference type="Proteomes" id="UP000590749">
    <property type="component" value="Unassembled WGS sequence"/>
</dbReference>
<reference evidence="2 3" key="1">
    <citation type="submission" date="2020-08" db="EMBL/GenBank/DDBJ databases">
        <title>Genomic Encyclopedia of Type Strains, Phase III (KMG-III): the genomes of soil and plant-associated and newly described type strains.</title>
        <authorList>
            <person name="Whitman W."/>
        </authorList>
    </citation>
    <scope>NUCLEOTIDE SEQUENCE [LARGE SCALE GENOMIC DNA]</scope>
    <source>
        <strain evidence="2 3">CECT 3287</strain>
    </source>
</reference>
<comment type="caution">
    <text evidence="2">The sequence shown here is derived from an EMBL/GenBank/DDBJ whole genome shotgun (WGS) entry which is preliminary data.</text>
</comment>
<accession>A0A7W5FFA4</accession>
<name>A0A7W5FFA4_9ACTN</name>
<evidence type="ECO:0000256" key="1">
    <source>
        <dbReference type="SAM" id="SignalP"/>
    </source>
</evidence>
<proteinExistence type="predicted"/>
<organism evidence="2 3">
    <name type="scientific">Actinoplanes campanulatus</name>
    <dbReference type="NCBI Taxonomy" id="113559"/>
    <lineage>
        <taxon>Bacteria</taxon>
        <taxon>Bacillati</taxon>
        <taxon>Actinomycetota</taxon>
        <taxon>Actinomycetes</taxon>
        <taxon>Micromonosporales</taxon>
        <taxon>Micromonosporaceae</taxon>
        <taxon>Actinoplanes</taxon>
    </lineage>
</organism>
<dbReference type="RefSeq" id="WP_183221734.1">
    <property type="nucleotide sequence ID" value="NZ_BMPW01000007.1"/>
</dbReference>
<dbReference type="EMBL" id="JACHXF010000008">
    <property type="protein sequence ID" value="MBB3096281.1"/>
    <property type="molecule type" value="Genomic_DNA"/>
</dbReference>
<keyword evidence="1" id="KW-0732">Signal</keyword>
<keyword evidence="3" id="KW-1185">Reference proteome</keyword>
<gene>
    <name evidence="2" type="ORF">FHR83_003951</name>
</gene>
<feature type="chain" id="PRO_5031172394" evidence="1">
    <location>
        <begin position="20"/>
        <end position="130"/>
    </location>
</feature>
<dbReference type="AlphaFoldDB" id="A0A7W5FFA4"/>